<feature type="region of interest" description="Disordered" evidence="1">
    <location>
        <begin position="1"/>
        <end position="34"/>
    </location>
</feature>
<dbReference type="InterPro" id="IPR044823">
    <property type="entry name" value="ASIL1/2-like"/>
</dbReference>
<evidence type="ECO:0000256" key="1">
    <source>
        <dbReference type="SAM" id="MobiDB-lite"/>
    </source>
</evidence>
<dbReference type="PANTHER" id="PTHR31307:SF63">
    <property type="entry name" value="MYB_SANT-LIKE DNA-BINDING DOMAIN-CONTAINING PROTEIN"/>
    <property type="match status" value="1"/>
</dbReference>
<dbReference type="PANTHER" id="PTHR31307">
    <property type="entry name" value="TRIHELIX TRANSCRIPTION FACTOR ASIL2"/>
    <property type="match status" value="1"/>
</dbReference>
<dbReference type="Proteomes" id="UP001633002">
    <property type="component" value="Unassembled WGS sequence"/>
</dbReference>
<feature type="compositionally biased region" description="Low complexity" evidence="1">
    <location>
        <begin position="103"/>
        <end position="117"/>
    </location>
</feature>
<feature type="compositionally biased region" description="Acidic residues" evidence="1">
    <location>
        <begin position="7"/>
        <end position="19"/>
    </location>
</feature>
<name>A0ABD3H6D1_9MARC</name>
<comment type="caution">
    <text evidence="3">The sequence shown here is derived from an EMBL/GenBank/DDBJ whole genome shotgun (WGS) entry which is preliminary data.</text>
</comment>
<proteinExistence type="predicted"/>
<dbReference type="Pfam" id="PF13837">
    <property type="entry name" value="Myb_DNA-bind_4"/>
    <property type="match status" value="1"/>
</dbReference>
<dbReference type="InterPro" id="IPR044822">
    <property type="entry name" value="Myb_DNA-bind_4"/>
</dbReference>
<feature type="domain" description="Myb/SANT-like DNA-binding" evidence="2">
    <location>
        <begin position="129"/>
        <end position="212"/>
    </location>
</feature>
<feature type="compositionally biased region" description="Low complexity" evidence="1">
    <location>
        <begin position="316"/>
        <end position="327"/>
    </location>
</feature>
<feature type="compositionally biased region" description="Gly residues" evidence="1">
    <location>
        <begin position="93"/>
        <end position="102"/>
    </location>
</feature>
<feature type="region of interest" description="Disordered" evidence="1">
    <location>
        <begin position="243"/>
        <end position="334"/>
    </location>
</feature>
<dbReference type="Gene3D" id="1.10.10.60">
    <property type="entry name" value="Homeodomain-like"/>
    <property type="match status" value="1"/>
</dbReference>
<organism evidence="3 4">
    <name type="scientific">Riccia sorocarpa</name>
    <dbReference type="NCBI Taxonomy" id="122646"/>
    <lineage>
        <taxon>Eukaryota</taxon>
        <taxon>Viridiplantae</taxon>
        <taxon>Streptophyta</taxon>
        <taxon>Embryophyta</taxon>
        <taxon>Marchantiophyta</taxon>
        <taxon>Marchantiopsida</taxon>
        <taxon>Marchantiidae</taxon>
        <taxon>Marchantiales</taxon>
        <taxon>Ricciaceae</taxon>
        <taxon>Riccia</taxon>
    </lineage>
</organism>
<dbReference type="AlphaFoldDB" id="A0ABD3H6D1"/>
<feature type="region of interest" description="Disordered" evidence="1">
    <location>
        <begin position="217"/>
        <end position="236"/>
    </location>
</feature>
<keyword evidence="4" id="KW-1185">Reference proteome</keyword>
<evidence type="ECO:0000313" key="3">
    <source>
        <dbReference type="EMBL" id="KAL3686873.1"/>
    </source>
</evidence>
<reference evidence="3 4" key="1">
    <citation type="submission" date="2024-09" db="EMBL/GenBank/DDBJ databases">
        <title>Chromosome-scale assembly of Riccia sorocarpa.</title>
        <authorList>
            <person name="Paukszto L."/>
        </authorList>
    </citation>
    <scope>NUCLEOTIDE SEQUENCE [LARGE SCALE GENOMIC DNA]</scope>
    <source>
        <strain evidence="3">LP-2024</strain>
        <tissue evidence="3">Aerial parts of the thallus</tissue>
    </source>
</reference>
<dbReference type="EMBL" id="JBJQOH010000004">
    <property type="protein sequence ID" value="KAL3686873.1"/>
    <property type="molecule type" value="Genomic_DNA"/>
</dbReference>
<evidence type="ECO:0000313" key="4">
    <source>
        <dbReference type="Proteomes" id="UP001633002"/>
    </source>
</evidence>
<feature type="compositionally biased region" description="Pro residues" evidence="1">
    <location>
        <begin position="247"/>
        <end position="263"/>
    </location>
</feature>
<feature type="region of interest" description="Disordered" evidence="1">
    <location>
        <begin position="93"/>
        <end position="117"/>
    </location>
</feature>
<sequence>MSKRSEDGEEEDGEAEEGVEVAVREQELGEGSAVGLSVVGHTTGDEVDGGGVVPRAVVEDDGMMAMSQDEEIVGPGAVPGNVGVVVAQAGGGAPGAGGGAGTPPGATSGAAGNSNINANGKRARSDAAEWSEAAITALLDAFGARYIASHRGNLRGKDWADVTRAVNSRGVTGNKTVEQCRNKIDNLKKRFKLEREKGTPSAWPWFRTLDAIVGRAPKRAGIPGGIDGGHRSDPEMKLTLPTDVLLLPPPQPPPPSHPPPPMPLLQGVAPGQDESDPDNVGETPYSSQRDSHTDFPTFKGTGKDVMSEMTNPNPKPNGNAAPNGPGKLNRKKRKNVCQAGKDVAASIASFAEVFAKIEFAKMELFKDMELRRLEMQYKLAKLAHNNKKGRTNSTWCQSGGKHVVSLANFFLEESSEYHLSLMVEVAEQFQFYLDGRVEARQRKGTLLCTYDATSRSLQHG</sequence>
<evidence type="ECO:0000259" key="2">
    <source>
        <dbReference type="Pfam" id="PF13837"/>
    </source>
</evidence>
<protein>
    <recommendedName>
        <fullName evidence="2">Myb/SANT-like DNA-binding domain-containing protein</fullName>
    </recommendedName>
</protein>
<accession>A0ABD3H6D1</accession>
<gene>
    <name evidence="3" type="ORF">R1sor_013182</name>
</gene>